<accession>A0ACC0XTL0</accession>
<evidence type="ECO:0000313" key="2">
    <source>
        <dbReference type="Proteomes" id="UP001163603"/>
    </source>
</evidence>
<name>A0ACC0XTL0_9ROSI</name>
<dbReference type="EMBL" id="CM047745">
    <property type="protein sequence ID" value="KAJ0024524.1"/>
    <property type="molecule type" value="Genomic_DNA"/>
</dbReference>
<keyword evidence="2" id="KW-1185">Reference proteome</keyword>
<evidence type="ECO:0000313" key="1">
    <source>
        <dbReference type="EMBL" id="KAJ0024524.1"/>
    </source>
</evidence>
<proteinExistence type="predicted"/>
<comment type="caution">
    <text evidence="1">The sequence shown here is derived from an EMBL/GenBank/DDBJ whole genome shotgun (WGS) entry which is preliminary data.</text>
</comment>
<protein>
    <submittedName>
        <fullName evidence="1">Uncharacterized protein</fullName>
    </submittedName>
</protein>
<dbReference type="Proteomes" id="UP001163603">
    <property type="component" value="Chromosome 10"/>
</dbReference>
<sequence length="54" mass="5976">MEIAVLANKSLIMPSAALVQVSQLGGRGERFVMQMKMDMDTLMRRNSTSLSSML</sequence>
<reference evidence="2" key="1">
    <citation type="journal article" date="2023" name="G3 (Bethesda)">
        <title>Genome assembly and association tests identify interacting loci associated with vigor, precocity, and sex in interspecific pistachio rootstocks.</title>
        <authorList>
            <person name="Palmer W."/>
            <person name="Jacygrad E."/>
            <person name="Sagayaradj S."/>
            <person name="Cavanaugh K."/>
            <person name="Han R."/>
            <person name="Bertier L."/>
            <person name="Beede B."/>
            <person name="Kafkas S."/>
            <person name="Golino D."/>
            <person name="Preece J."/>
            <person name="Michelmore R."/>
        </authorList>
    </citation>
    <scope>NUCLEOTIDE SEQUENCE [LARGE SCALE GENOMIC DNA]</scope>
</reference>
<organism evidence="1 2">
    <name type="scientific">Pistacia integerrima</name>
    <dbReference type="NCBI Taxonomy" id="434235"/>
    <lineage>
        <taxon>Eukaryota</taxon>
        <taxon>Viridiplantae</taxon>
        <taxon>Streptophyta</taxon>
        <taxon>Embryophyta</taxon>
        <taxon>Tracheophyta</taxon>
        <taxon>Spermatophyta</taxon>
        <taxon>Magnoliopsida</taxon>
        <taxon>eudicotyledons</taxon>
        <taxon>Gunneridae</taxon>
        <taxon>Pentapetalae</taxon>
        <taxon>rosids</taxon>
        <taxon>malvids</taxon>
        <taxon>Sapindales</taxon>
        <taxon>Anacardiaceae</taxon>
        <taxon>Pistacia</taxon>
    </lineage>
</organism>
<gene>
    <name evidence="1" type="ORF">Pint_08796</name>
</gene>